<proteinExistence type="predicted"/>
<feature type="domain" description="Sortilin C-terminal" evidence="3">
    <location>
        <begin position="28"/>
        <end position="184"/>
    </location>
</feature>
<dbReference type="GO" id="GO:0006892">
    <property type="term" value="P:post-Golgi vesicle-mediated transport"/>
    <property type="evidence" value="ECO:0007669"/>
    <property type="project" value="TreeGrafter"/>
</dbReference>
<evidence type="ECO:0000256" key="1">
    <source>
        <dbReference type="SAM" id="MobiDB-lite"/>
    </source>
</evidence>
<gene>
    <name evidence="4" type="ORF">PGLA2088_LOCUS24289</name>
</gene>
<sequence>VIFTWNEGQSWYDFKVSQTPFEVDNIITEPNLTGTTFLMFGTREEGVGVLYYLKFDSLQFSACQGVWGADSVSSDYETWNPSDGAVRASDEKCLLGQQVTYTRRKRTSQCWNGEKFERPAVKKACSCTQADFACDVGFVRSVGSTECVFGGVDMMPERFAPTICQGTYGAAAYRKVPGDKCEGGWSPLPIEVPCPGPTFRGSVARWMLLLLFVGGILYFVSSRMGAKKPGVKSKGFGEFSANSRLSNISEALQSVLSGCCGLFGKFLARGTAYPGYEKVKGDEFDMSIGNHESLNDFLDEADYDDPRPPPYSGLDDKKSYAASSFHEEEKSSVVSGGARFASEAVPKLQAPSGYAPPGGGPQTFDMASDDQDLL</sequence>
<dbReference type="InterPro" id="IPR050310">
    <property type="entry name" value="VPS10-sortilin"/>
</dbReference>
<keyword evidence="2" id="KW-0812">Transmembrane</keyword>
<name>A0A813JP24_POLGL</name>
<comment type="caution">
    <text evidence="4">The sequence shown here is derived from an EMBL/GenBank/DDBJ whole genome shotgun (WGS) entry which is preliminary data.</text>
</comment>
<dbReference type="PANTHER" id="PTHR12106">
    <property type="entry name" value="SORTILIN RELATED"/>
    <property type="match status" value="1"/>
</dbReference>
<dbReference type="Gene3D" id="2.10.70.80">
    <property type="match status" value="1"/>
</dbReference>
<dbReference type="Pfam" id="PF15901">
    <property type="entry name" value="Sortilin_C"/>
    <property type="match status" value="1"/>
</dbReference>
<feature type="non-terminal residue" evidence="4">
    <location>
        <position position="1"/>
    </location>
</feature>
<dbReference type="EMBL" id="CAJNNW010026410">
    <property type="protein sequence ID" value="CAE8685077.1"/>
    <property type="molecule type" value="Genomic_DNA"/>
</dbReference>
<dbReference type="Proteomes" id="UP000626109">
    <property type="component" value="Unassembled WGS sequence"/>
</dbReference>
<organism evidence="4 5">
    <name type="scientific">Polarella glacialis</name>
    <name type="common">Dinoflagellate</name>
    <dbReference type="NCBI Taxonomy" id="89957"/>
    <lineage>
        <taxon>Eukaryota</taxon>
        <taxon>Sar</taxon>
        <taxon>Alveolata</taxon>
        <taxon>Dinophyceae</taxon>
        <taxon>Suessiales</taxon>
        <taxon>Suessiaceae</taxon>
        <taxon>Polarella</taxon>
    </lineage>
</organism>
<dbReference type="GO" id="GO:0016020">
    <property type="term" value="C:membrane"/>
    <property type="evidence" value="ECO:0007669"/>
    <property type="project" value="TreeGrafter"/>
</dbReference>
<protein>
    <recommendedName>
        <fullName evidence="3">Sortilin C-terminal domain-containing protein</fullName>
    </recommendedName>
</protein>
<accession>A0A813JP24</accession>
<dbReference type="InterPro" id="IPR031777">
    <property type="entry name" value="Sortilin_C"/>
</dbReference>
<feature type="compositionally biased region" description="Basic and acidic residues" evidence="1">
    <location>
        <begin position="314"/>
        <end position="331"/>
    </location>
</feature>
<reference evidence="4" key="1">
    <citation type="submission" date="2021-02" db="EMBL/GenBank/DDBJ databases">
        <authorList>
            <person name="Dougan E. K."/>
            <person name="Rhodes N."/>
            <person name="Thang M."/>
            <person name="Chan C."/>
        </authorList>
    </citation>
    <scope>NUCLEOTIDE SEQUENCE</scope>
</reference>
<feature type="transmembrane region" description="Helical" evidence="2">
    <location>
        <begin position="203"/>
        <end position="220"/>
    </location>
</feature>
<keyword evidence="2" id="KW-1133">Transmembrane helix</keyword>
<dbReference type="AlphaFoldDB" id="A0A813JP24"/>
<evidence type="ECO:0000256" key="2">
    <source>
        <dbReference type="SAM" id="Phobius"/>
    </source>
</evidence>
<dbReference type="Gene3D" id="3.30.60.270">
    <property type="match status" value="1"/>
</dbReference>
<dbReference type="PANTHER" id="PTHR12106:SF27">
    <property type="entry name" value="SORTILIN-RELATED RECEPTOR"/>
    <property type="match status" value="1"/>
</dbReference>
<evidence type="ECO:0000259" key="3">
    <source>
        <dbReference type="Pfam" id="PF15901"/>
    </source>
</evidence>
<evidence type="ECO:0000313" key="5">
    <source>
        <dbReference type="Proteomes" id="UP000626109"/>
    </source>
</evidence>
<feature type="region of interest" description="Disordered" evidence="1">
    <location>
        <begin position="298"/>
        <end position="374"/>
    </location>
</feature>
<keyword evidence="2" id="KW-0472">Membrane</keyword>
<evidence type="ECO:0000313" key="4">
    <source>
        <dbReference type="EMBL" id="CAE8685077.1"/>
    </source>
</evidence>
<dbReference type="GO" id="GO:0005794">
    <property type="term" value="C:Golgi apparatus"/>
    <property type="evidence" value="ECO:0007669"/>
    <property type="project" value="TreeGrafter"/>
</dbReference>